<dbReference type="InterPro" id="IPR036396">
    <property type="entry name" value="Cyt_P450_sf"/>
</dbReference>
<keyword evidence="4 6" id="KW-0479">Metal-binding</keyword>
<dbReference type="PANTHER" id="PTHR24305:SF232">
    <property type="entry name" value="P450, PUTATIVE (EUROFUNG)-RELATED"/>
    <property type="match status" value="1"/>
</dbReference>
<evidence type="ECO:0000256" key="2">
    <source>
        <dbReference type="ARBA" id="ARBA00010617"/>
    </source>
</evidence>
<evidence type="ECO:0000256" key="6">
    <source>
        <dbReference type="PIRSR" id="PIRSR602401-1"/>
    </source>
</evidence>
<dbReference type="GO" id="GO:0016705">
    <property type="term" value="F:oxidoreductase activity, acting on paired donors, with incorporation or reduction of molecular oxygen"/>
    <property type="evidence" value="ECO:0007669"/>
    <property type="project" value="InterPro"/>
</dbReference>
<evidence type="ECO:0008006" key="10">
    <source>
        <dbReference type="Google" id="ProtNLM"/>
    </source>
</evidence>
<dbReference type="PROSITE" id="PS00086">
    <property type="entry name" value="CYTOCHROME_P450"/>
    <property type="match status" value="1"/>
</dbReference>
<evidence type="ECO:0000256" key="1">
    <source>
        <dbReference type="ARBA" id="ARBA00001971"/>
    </source>
</evidence>
<organism evidence="8 9">
    <name type="scientific">Parascedosporium putredinis</name>
    <dbReference type="NCBI Taxonomy" id="1442378"/>
    <lineage>
        <taxon>Eukaryota</taxon>
        <taxon>Fungi</taxon>
        <taxon>Dikarya</taxon>
        <taxon>Ascomycota</taxon>
        <taxon>Pezizomycotina</taxon>
        <taxon>Sordariomycetes</taxon>
        <taxon>Hypocreomycetidae</taxon>
        <taxon>Microascales</taxon>
        <taxon>Microascaceae</taxon>
        <taxon>Parascedosporium</taxon>
    </lineage>
</organism>
<dbReference type="InterPro" id="IPR001128">
    <property type="entry name" value="Cyt_P450"/>
</dbReference>
<keyword evidence="9" id="KW-1185">Reference proteome</keyword>
<gene>
    <name evidence="8" type="ORF">PPNO1_LOCUS7345</name>
</gene>
<dbReference type="PRINTS" id="PR00385">
    <property type="entry name" value="P450"/>
</dbReference>
<evidence type="ECO:0000256" key="7">
    <source>
        <dbReference type="RuleBase" id="RU000461"/>
    </source>
</evidence>
<evidence type="ECO:0000313" key="9">
    <source>
        <dbReference type="Proteomes" id="UP000838763"/>
    </source>
</evidence>
<evidence type="ECO:0000313" key="8">
    <source>
        <dbReference type="EMBL" id="CAI4217742.1"/>
    </source>
</evidence>
<dbReference type="Proteomes" id="UP000838763">
    <property type="component" value="Unassembled WGS sequence"/>
</dbReference>
<dbReference type="Pfam" id="PF00067">
    <property type="entry name" value="p450"/>
    <property type="match status" value="1"/>
</dbReference>
<dbReference type="Gene3D" id="1.10.630.10">
    <property type="entry name" value="Cytochrome P450"/>
    <property type="match status" value="2"/>
</dbReference>
<keyword evidence="7" id="KW-0503">Monooxygenase</keyword>
<evidence type="ECO:0000256" key="4">
    <source>
        <dbReference type="ARBA" id="ARBA00022723"/>
    </source>
</evidence>
<dbReference type="OrthoDB" id="3934656at2759"/>
<evidence type="ECO:0000256" key="5">
    <source>
        <dbReference type="ARBA" id="ARBA00023004"/>
    </source>
</evidence>
<keyword evidence="3 6" id="KW-0349">Heme</keyword>
<feature type="binding site" description="axial binding residue" evidence="6">
    <location>
        <position position="337"/>
    </location>
    <ligand>
        <name>heme</name>
        <dbReference type="ChEBI" id="CHEBI:30413"/>
    </ligand>
    <ligandPart>
        <name>Fe</name>
        <dbReference type="ChEBI" id="CHEBI:18248"/>
    </ligandPart>
</feature>
<dbReference type="GO" id="GO:0005506">
    <property type="term" value="F:iron ion binding"/>
    <property type="evidence" value="ECO:0007669"/>
    <property type="project" value="InterPro"/>
</dbReference>
<comment type="cofactor">
    <cofactor evidence="1 6">
        <name>heme</name>
        <dbReference type="ChEBI" id="CHEBI:30413"/>
    </cofactor>
</comment>
<dbReference type="PANTHER" id="PTHR24305">
    <property type="entry name" value="CYTOCHROME P450"/>
    <property type="match status" value="1"/>
</dbReference>
<dbReference type="GO" id="GO:0004497">
    <property type="term" value="F:monooxygenase activity"/>
    <property type="evidence" value="ECO:0007669"/>
    <property type="project" value="UniProtKB-KW"/>
</dbReference>
<sequence>MALSLLALAISGLTLALRILVLVPLSLLSLLLACGLYRLYLHPLARVPGPRLAVLSNFWQAYYARNGRMRELGKSLHRRPQVNWKLEPSFPDSLDFLSERDLKRYRTQRRLVGPIYHISNLKRFEAAVDEVLGKSIAQLNTLKGSPVDLKEWMHIITVECLGAVVLSWSPGLLKQKSDGGSDLIGLHESRPEFNQEYLKRMTVTNFGAGHETMTSTLTSVMSMVCSRPDVLGHVVDEIEQTSDAARYEGFKASLSYTQACIKEAQRLFPVIGMSLPRQTPAAGFRTTVGCNPISLHRNESIFGPDADDFRPDRWLERDNIREMDKFNLTWGGGSRTCPGRQLAELVVPKIIVSLLKEFNVEVDVPPEETMPVYFMAMMSGVKARFLTKDAG</sequence>
<proteinExistence type="inferred from homology"/>
<accession>A0A9P1H811</accession>
<dbReference type="InterPro" id="IPR002401">
    <property type="entry name" value="Cyt_P450_E_grp-I"/>
</dbReference>
<comment type="caution">
    <text evidence="8">The sequence shown here is derived from an EMBL/GenBank/DDBJ whole genome shotgun (WGS) entry which is preliminary data.</text>
</comment>
<dbReference type="InterPro" id="IPR050121">
    <property type="entry name" value="Cytochrome_P450_monoxygenase"/>
</dbReference>
<evidence type="ECO:0000256" key="3">
    <source>
        <dbReference type="ARBA" id="ARBA00022617"/>
    </source>
</evidence>
<keyword evidence="7" id="KW-0560">Oxidoreductase</keyword>
<dbReference type="GO" id="GO:0020037">
    <property type="term" value="F:heme binding"/>
    <property type="evidence" value="ECO:0007669"/>
    <property type="project" value="InterPro"/>
</dbReference>
<name>A0A9P1H811_9PEZI</name>
<comment type="similarity">
    <text evidence="2 7">Belongs to the cytochrome P450 family.</text>
</comment>
<dbReference type="PRINTS" id="PR00463">
    <property type="entry name" value="EP450I"/>
</dbReference>
<dbReference type="InterPro" id="IPR017972">
    <property type="entry name" value="Cyt_P450_CS"/>
</dbReference>
<reference evidence="8" key="1">
    <citation type="submission" date="2022-11" db="EMBL/GenBank/DDBJ databases">
        <authorList>
            <person name="Scott C."/>
            <person name="Bruce N."/>
        </authorList>
    </citation>
    <scope>NUCLEOTIDE SEQUENCE</scope>
</reference>
<dbReference type="AlphaFoldDB" id="A0A9P1H811"/>
<protein>
    <recommendedName>
        <fullName evidence="10">Cytochrome P450</fullName>
    </recommendedName>
</protein>
<dbReference type="SUPFAM" id="SSF48264">
    <property type="entry name" value="Cytochrome P450"/>
    <property type="match status" value="1"/>
</dbReference>
<dbReference type="EMBL" id="CALLCH030000016">
    <property type="protein sequence ID" value="CAI4217742.1"/>
    <property type="molecule type" value="Genomic_DNA"/>
</dbReference>
<keyword evidence="5 6" id="KW-0408">Iron</keyword>